<dbReference type="GO" id="GO:0005524">
    <property type="term" value="F:ATP binding"/>
    <property type="evidence" value="ECO:0007669"/>
    <property type="project" value="UniProtKB-KW"/>
</dbReference>
<comment type="caution">
    <text evidence="7">The sequence shown here is derived from an EMBL/GenBank/DDBJ whole genome shotgun (WGS) entry which is preliminary data.</text>
</comment>
<organism evidence="7 8">
    <name type="scientific">Intestinibacter bartlettii</name>
    <dbReference type="NCBI Taxonomy" id="261299"/>
    <lineage>
        <taxon>Bacteria</taxon>
        <taxon>Bacillati</taxon>
        <taxon>Bacillota</taxon>
        <taxon>Clostridia</taxon>
        <taxon>Peptostreptococcales</taxon>
        <taxon>Peptostreptococcaceae</taxon>
        <taxon>Intestinibacter</taxon>
    </lineage>
</organism>
<dbReference type="InterPro" id="IPR003593">
    <property type="entry name" value="AAA+_ATPase"/>
</dbReference>
<evidence type="ECO:0000256" key="1">
    <source>
        <dbReference type="ARBA" id="ARBA00004141"/>
    </source>
</evidence>
<name>A0ABS6DTL5_9FIRM</name>
<evidence type="ECO:0000313" key="7">
    <source>
        <dbReference type="EMBL" id="MBU5335181.1"/>
    </source>
</evidence>
<gene>
    <name evidence="7" type="ORF">KQI20_01890</name>
</gene>
<feature type="domain" description="ABC transporter" evidence="6">
    <location>
        <begin position="227"/>
        <end position="454"/>
    </location>
</feature>
<dbReference type="SMART" id="SM00382">
    <property type="entry name" value="AAA"/>
    <property type="match status" value="1"/>
</dbReference>
<keyword evidence="5" id="KW-0472">Membrane</keyword>
<sequence length="477" mass="55547">MYILIFEPHKGCRKILLDGKTQKINLGRSLRDGYANIQLSSDFLPDYVGLIIYNEGKFYFRNYGKIKIFVDNKQLDDSSVAVRLVHGSMIKIQHKNNKSICIGCINGEIDNRWRIFNPDEHGFLNVQKDKKEYIIRNVENMIFKGQRITTDCFIPKNGDIFIYKNHIFCCMKDNLFFEVLKVRKVKKNINYNENIIIEGSNQKHHNINPNNLNKNKVKKVNNRKPAIVMKNVTRYDKKKKWYRLKDVNLTIYSGRLVAIMGVSGAGKSTLFDAILKRLKLDSGDIIIDGNELGHVPQFSVLRKGNTVQEVMEFYASKKLKRYSKQERMQKIDYLLDKLNLALFKQSLVGRLSGGQSRRLDIAVQLLNEPKVILMDEPDSGLDVKSCRELYEILSRLVAEKNSTILVITHNTHMACKYPYIDDLLFMASQGRICFYGEKDKALEYFNINDLDDIYNAVENNQDYFVQKYNNLISRRDW</sequence>
<evidence type="ECO:0000259" key="6">
    <source>
        <dbReference type="PROSITE" id="PS50893"/>
    </source>
</evidence>
<comment type="subcellular location">
    <subcellularLocation>
        <location evidence="1">Membrane</location>
        <topology evidence="1">Multi-pass membrane protein</topology>
    </subcellularLocation>
</comment>
<reference evidence="7 8" key="1">
    <citation type="submission" date="2021-06" db="EMBL/GenBank/DDBJ databases">
        <authorList>
            <person name="Sun Q."/>
            <person name="Li D."/>
        </authorList>
    </citation>
    <scope>NUCLEOTIDE SEQUENCE [LARGE SCALE GENOMIC DNA]</scope>
    <source>
        <strain evidence="7 8">N19</strain>
    </source>
</reference>
<evidence type="ECO:0000313" key="8">
    <source>
        <dbReference type="Proteomes" id="UP001196301"/>
    </source>
</evidence>
<keyword evidence="2" id="KW-0813">Transport</keyword>
<dbReference type="Pfam" id="PF00005">
    <property type="entry name" value="ABC_tran"/>
    <property type="match status" value="1"/>
</dbReference>
<evidence type="ECO:0000256" key="2">
    <source>
        <dbReference type="ARBA" id="ARBA00022448"/>
    </source>
</evidence>
<dbReference type="InterPro" id="IPR003439">
    <property type="entry name" value="ABC_transporter-like_ATP-bd"/>
</dbReference>
<evidence type="ECO:0000256" key="4">
    <source>
        <dbReference type="ARBA" id="ARBA00022989"/>
    </source>
</evidence>
<keyword evidence="3" id="KW-0812">Transmembrane</keyword>
<dbReference type="RefSeq" id="WP_216568341.1">
    <property type="nucleotide sequence ID" value="NZ_JAHLOQ010000003.1"/>
</dbReference>
<keyword evidence="7" id="KW-0547">Nucleotide-binding</keyword>
<dbReference type="EMBL" id="JAHLOQ010000003">
    <property type="protein sequence ID" value="MBU5335181.1"/>
    <property type="molecule type" value="Genomic_DNA"/>
</dbReference>
<accession>A0ABS6DTL5</accession>
<proteinExistence type="predicted"/>
<dbReference type="PROSITE" id="PS00211">
    <property type="entry name" value="ABC_TRANSPORTER_1"/>
    <property type="match status" value="1"/>
</dbReference>
<evidence type="ECO:0000256" key="3">
    <source>
        <dbReference type="ARBA" id="ARBA00022692"/>
    </source>
</evidence>
<dbReference type="Proteomes" id="UP001196301">
    <property type="component" value="Unassembled WGS sequence"/>
</dbReference>
<dbReference type="PANTHER" id="PTHR48041">
    <property type="entry name" value="ABC TRANSPORTER G FAMILY MEMBER 28"/>
    <property type="match status" value="1"/>
</dbReference>
<keyword evidence="7" id="KW-0067">ATP-binding</keyword>
<dbReference type="InterPro" id="IPR017871">
    <property type="entry name" value="ABC_transporter-like_CS"/>
</dbReference>
<protein>
    <submittedName>
        <fullName evidence="7">ABC transporter ATP-binding protein</fullName>
    </submittedName>
</protein>
<evidence type="ECO:0000256" key="5">
    <source>
        <dbReference type="ARBA" id="ARBA00023136"/>
    </source>
</evidence>
<dbReference type="PANTHER" id="PTHR48041:SF139">
    <property type="entry name" value="PROTEIN SCARLET"/>
    <property type="match status" value="1"/>
</dbReference>
<keyword evidence="8" id="KW-1185">Reference proteome</keyword>
<dbReference type="PROSITE" id="PS50893">
    <property type="entry name" value="ABC_TRANSPORTER_2"/>
    <property type="match status" value="1"/>
</dbReference>
<dbReference type="InterPro" id="IPR050352">
    <property type="entry name" value="ABCG_transporters"/>
</dbReference>
<keyword evidence="4" id="KW-1133">Transmembrane helix</keyword>